<feature type="region of interest" description="Disordered" evidence="1">
    <location>
        <begin position="37"/>
        <end position="57"/>
    </location>
</feature>
<dbReference type="Proteomes" id="UP000237105">
    <property type="component" value="Unassembled WGS sequence"/>
</dbReference>
<dbReference type="AlphaFoldDB" id="A0A2P5B7V3"/>
<gene>
    <name evidence="2" type="ORF">PanWU01x14_263260</name>
</gene>
<comment type="caution">
    <text evidence="2">The sequence shown here is derived from an EMBL/GenBank/DDBJ whole genome shotgun (WGS) entry which is preliminary data.</text>
</comment>
<proteinExistence type="predicted"/>
<keyword evidence="3" id="KW-1185">Reference proteome</keyword>
<sequence length="136" mass="14905">MEVLGKIGLLKRTGGVRFKRQVEDFEPALLGGMAATETTGTTKSSMDAPPTSSPSSLRALIGAKDPDLVFLMETKLNYVAMNNLWRYMRFSNDIVVQVVGLAEYCASYGNRVDIELVSATNSVITVEVSKSMHRQN</sequence>
<protein>
    <submittedName>
        <fullName evidence="2">Uncharacterized protein</fullName>
    </submittedName>
</protein>
<name>A0A2P5B7V3_PARAD</name>
<organism evidence="2 3">
    <name type="scientific">Parasponia andersonii</name>
    <name type="common">Sponia andersonii</name>
    <dbReference type="NCBI Taxonomy" id="3476"/>
    <lineage>
        <taxon>Eukaryota</taxon>
        <taxon>Viridiplantae</taxon>
        <taxon>Streptophyta</taxon>
        <taxon>Embryophyta</taxon>
        <taxon>Tracheophyta</taxon>
        <taxon>Spermatophyta</taxon>
        <taxon>Magnoliopsida</taxon>
        <taxon>eudicotyledons</taxon>
        <taxon>Gunneridae</taxon>
        <taxon>Pentapetalae</taxon>
        <taxon>rosids</taxon>
        <taxon>fabids</taxon>
        <taxon>Rosales</taxon>
        <taxon>Cannabaceae</taxon>
        <taxon>Parasponia</taxon>
    </lineage>
</organism>
<accession>A0A2P5B7V3</accession>
<dbReference type="EMBL" id="JXTB01000342">
    <property type="protein sequence ID" value="PON44845.1"/>
    <property type="molecule type" value="Genomic_DNA"/>
</dbReference>
<dbReference type="OrthoDB" id="998616at2759"/>
<evidence type="ECO:0000256" key="1">
    <source>
        <dbReference type="SAM" id="MobiDB-lite"/>
    </source>
</evidence>
<reference evidence="3" key="1">
    <citation type="submission" date="2016-06" db="EMBL/GenBank/DDBJ databases">
        <title>Parallel loss of symbiosis genes in relatives of nitrogen-fixing non-legume Parasponia.</title>
        <authorList>
            <person name="Van Velzen R."/>
            <person name="Holmer R."/>
            <person name="Bu F."/>
            <person name="Rutten L."/>
            <person name="Van Zeijl A."/>
            <person name="Liu W."/>
            <person name="Santuari L."/>
            <person name="Cao Q."/>
            <person name="Sharma T."/>
            <person name="Shen D."/>
            <person name="Roswanjaya Y."/>
            <person name="Wardhani T."/>
            <person name="Kalhor M.S."/>
            <person name="Jansen J."/>
            <person name="Van den Hoogen J."/>
            <person name="Gungor B."/>
            <person name="Hartog M."/>
            <person name="Hontelez J."/>
            <person name="Verver J."/>
            <person name="Yang W.-C."/>
            <person name="Schijlen E."/>
            <person name="Repin R."/>
            <person name="Schilthuizen M."/>
            <person name="Schranz E."/>
            <person name="Heidstra R."/>
            <person name="Miyata K."/>
            <person name="Fedorova E."/>
            <person name="Kohlen W."/>
            <person name="Bisseling T."/>
            <person name="Smit S."/>
            <person name="Geurts R."/>
        </authorList>
    </citation>
    <scope>NUCLEOTIDE SEQUENCE [LARGE SCALE GENOMIC DNA]</scope>
    <source>
        <strain evidence="3">cv. WU1-14</strain>
    </source>
</reference>
<evidence type="ECO:0000313" key="2">
    <source>
        <dbReference type="EMBL" id="PON44845.1"/>
    </source>
</evidence>
<evidence type="ECO:0000313" key="3">
    <source>
        <dbReference type="Proteomes" id="UP000237105"/>
    </source>
</evidence>